<dbReference type="EMBL" id="LGUA01000036">
    <property type="protein sequence ID" value="OAX84976.1"/>
    <property type="molecule type" value="Genomic_DNA"/>
</dbReference>
<feature type="region of interest" description="Disordered" evidence="1">
    <location>
        <begin position="287"/>
        <end position="378"/>
    </location>
</feature>
<reference evidence="3 4" key="1">
    <citation type="submission" date="2015-07" db="EMBL/GenBank/DDBJ databases">
        <title>Emmonsia species relationships and genome sequence.</title>
        <authorList>
            <person name="Cuomo C.A."/>
            <person name="Schwartz I.S."/>
            <person name="Kenyon C."/>
            <person name="de Hoog G.S."/>
            <person name="Govender N.P."/>
            <person name="Botha A."/>
            <person name="Moreno L."/>
            <person name="de Vries M."/>
            <person name="Munoz J.F."/>
            <person name="Stielow J.B."/>
        </authorList>
    </citation>
    <scope>NUCLEOTIDE SEQUENCE [LARGE SCALE GENOMIC DNA]</scope>
    <source>
        <strain evidence="3 4">CBS 136260</strain>
    </source>
</reference>
<evidence type="ECO:0000256" key="1">
    <source>
        <dbReference type="SAM" id="MobiDB-lite"/>
    </source>
</evidence>
<feature type="region of interest" description="Disordered" evidence="1">
    <location>
        <begin position="443"/>
        <end position="483"/>
    </location>
</feature>
<sequence>METWSGRVTGTGDPSHGTSISLVDPSLTGQCSIPRDAKLSLSSYVNPTLVPYYARIGPSLEVHIKDLKSAEWWKCRLLSNVCSEVVESGLGDSLPIQCPTGLLLTVEEPLLRGAANGSGSNVTDILVYGVLSLPSLHSKRLPTPPPSSSPAFSDPSRGNVNDNETSSAPERELQIYAVALCSALITKVEALPSPPLSPEHGALVNSANDNDHDHKPFAEFLPDQLLPCPKRKRMANIFDAATEYHKKFRRKGGEAVSQLMSRSLSSVADQLSNSTITKVKKEPVDISAFDRGSNDSGNMTTHKPRSLSISRISRAPKQSSSATQLSAHARNLIANIGTRPRTSSVSSRRSTPAPFIPQQPQSDTQILPPQLASTSRPETITANKALVTRTILTCMRLYGFHRNSRTTATASQPKRTSLTEADVDSTIITPTKTATTATTTPIITGSQSRAPTPMSTAHVPTQTQTHSRHSTASTNPTAALPDTDEDDDFKAMYHATYRAASFALRRYLKDAVPCATTIGSSAVVEAGGGVPVLEREKATDLVDGILKLFCEA</sequence>
<feature type="compositionally biased region" description="Polar residues" evidence="1">
    <location>
        <begin position="358"/>
        <end position="378"/>
    </location>
</feature>
<dbReference type="OrthoDB" id="4205424at2759"/>
<feature type="compositionally biased region" description="Polar residues" evidence="1">
    <location>
        <begin position="294"/>
        <end position="326"/>
    </location>
</feature>
<protein>
    <recommendedName>
        <fullName evidence="2">Sld7 C-terminal domain-containing protein</fullName>
    </recommendedName>
</protein>
<dbReference type="Proteomes" id="UP000091918">
    <property type="component" value="Unassembled WGS sequence"/>
</dbReference>
<name>A0A1B7P7G0_9EURO</name>
<dbReference type="InterPro" id="IPR041260">
    <property type="entry name" value="Sld7_C"/>
</dbReference>
<dbReference type="STRING" id="1658172.A0A1B7P7G0"/>
<organism evidence="3 4">
    <name type="scientific">Emergomyces africanus</name>
    <dbReference type="NCBI Taxonomy" id="1955775"/>
    <lineage>
        <taxon>Eukaryota</taxon>
        <taxon>Fungi</taxon>
        <taxon>Dikarya</taxon>
        <taxon>Ascomycota</taxon>
        <taxon>Pezizomycotina</taxon>
        <taxon>Eurotiomycetes</taxon>
        <taxon>Eurotiomycetidae</taxon>
        <taxon>Onygenales</taxon>
        <taxon>Ajellomycetaceae</taxon>
        <taxon>Emergomyces</taxon>
    </lineage>
</organism>
<accession>A0A1B7P7G0</accession>
<dbReference type="Pfam" id="PF18596">
    <property type="entry name" value="Sld7_C"/>
    <property type="match status" value="1"/>
</dbReference>
<evidence type="ECO:0000313" key="4">
    <source>
        <dbReference type="Proteomes" id="UP000091918"/>
    </source>
</evidence>
<gene>
    <name evidence="3" type="ORF">ACJ72_00656</name>
</gene>
<comment type="caution">
    <text evidence="3">The sequence shown here is derived from an EMBL/GenBank/DDBJ whole genome shotgun (WGS) entry which is preliminary data.</text>
</comment>
<feature type="region of interest" description="Disordered" evidence="1">
    <location>
        <begin position="139"/>
        <end position="168"/>
    </location>
</feature>
<dbReference type="AlphaFoldDB" id="A0A1B7P7G0"/>
<proteinExistence type="predicted"/>
<feature type="compositionally biased region" description="Polar residues" evidence="1">
    <location>
        <begin position="445"/>
        <end position="477"/>
    </location>
</feature>
<feature type="compositionally biased region" description="Polar residues" evidence="1">
    <location>
        <begin position="158"/>
        <end position="168"/>
    </location>
</feature>
<feature type="region of interest" description="Disordered" evidence="1">
    <location>
        <begin position="1"/>
        <end position="22"/>
    </location>
</feature>
<feature type="domain" description="Sld7 C-terminal" evidence="2">
    <location>
        <begin position="382"/>
        <end position="550"/>
    </location>
</feature>
<evidence type="ECO:0000313" key="3">
    <source>
        <dbReference type="EMBL" id="OAX84976.1"/>
    </source>
</evidence>
<feature type="compositionally biased region" description="Low complexity" evidence="1">
    <location>
        <begin position="338"/>
        <end position="353"/>
    </location>
</feature>
<evidence type="ECO:0000259" key="2">
    <source>
        <dbReference type="Pfam" id="PF18596"/>
    </source>
</evidence>
<keyword evidence="4" id="KW-1185">Reference proteome</keyword>